<dbReference type="PANTHER" id="PTHR48065:SF71">
    <property type="entry name" value="LRR RECEPTOR-LIKE KINASE FAMILY PROTEIN"/>
    <property type="match status" value="1"/>
</dbReference>
<keyword evidence="2" id="KW-0732">Signal</keyword>
<protein>
    <submittedName>
        <fullName evidence="5">Uncharacterized protein</fullName>
    </submittedName>
</protein>
<dbReference type="Proteomes" id="UP001165160">
    <property type="component" value="Unassembled WGS sequence"/>
</dbReference>
<comment type="subcellular location">
    <subcellularLocation>
        <location evidence="1">Membrane</location>
    </subcellularLocation>
</comment>
<keyword evidence="4" id="KW-0472">Membrane</keyword>
<name>A0A9W6ZAI7_9STRA</name>
<evidence type="ECO:0000256" key="3">
    <source>
        <dbReference type="ARBA" id="ARBA00022737"/>
    </source>
</evidence>
<evidence type="ECO:0000256" key="2">
    <source>
        <dbReference type="ARBA" id="ARBA00022729"/>
    </source>
</evidence>
<dbReference type="InterPro" id="IPR032675">
    <property type="entry name" value="LRR_dom_sf"/>
</dbReference>
<gene>
    <name evidence="5" type="ORF">TrVE_jg11878</name>
</gene>
<keyword evidence="6" id="KW-1185">Reference proteome</keyword>
<dbReference type="InterPro" id="IPR001611">
    <property type="entry name" value="Leu-rich_rpt"/>
</dbReference>
<dbReference type="AlphaFoldDB" id="A0A9W6ZAI7"/>
<reference evidence="6" key="1">
    <citation type="journal article" date="2023" name="Commun. Biol.">
        <title>Genome analysis of Parmales, the sister group of diatoms, reveals the evolutionary specialization of diatoms from phago-mixotrophs to photoautotrophs.</title>
        <authorList>
            <person name="Ban H."/>
            <person name="Sato S."/>
            <person name="Yoshikawa S."/>
            <person name="Yamada K."/>
            <person name="Nakamura Y."/>
            <person name="Ichinomiya M."/>
            <person name="Sato N."/>
            <person name="Blanc-Mathieu R."/>
            <person name="Endo H."/>
            <person name="Kuwata A."/>
            <person name="Ogata H."/>
        </authorList>
    </citation>
    <scope>NUCLEOTIDE SEQUENCE [LARGE SCALE GENOMIC DNA]</scope>
    <source>
        <strain evidence="6">NIES 3699</strain>
    </source>
</reference>
<dbReference type="Gene3D" id="3.80.10.10">
    <property type="entry name" value="Ribonuclease Inhibitor"/>
    <property type="match status" value="1"/>
</dbReference>
<dbReference type="PANTHER" id="PTHR48065">
    <property type="entry name" value="OS10G0469600 PROTEIN"/>
    <property type="match status" value="1"/>
</dbReference>
<keyword evidence="3" id="KW-0677">Repeat</keyword>
<organism evidence="5 6">
    <name type="scientific">Triparma verrucosa</name>
    <dbReference type="NCBI Taxonomy" id="1606542"/>
    <lineage>
        <taxon>Eukaryota</taxon>
        <taxon>Sar</taxon>
        <taxon>Stramenopiles</taxon>
        <taxon>Ochrophyta</taxon>
        <taxon>Bolidophyceae</taxon>
        <taxon>Parmales</taxon>
        <taxon>Triparmaceae</taxon>
        <taxon>Triparma</taxon>
    </lineage>
</organism>
<comment type="caution">
    <text evidence="5">The sequence shown here is derived from an EMBL/GenBank/DDBJ whole genome shotgun (WGS) entry which is preliminary data.</text>
</comment>
<dbReference type="SUPFAM" id="SSF52058">
    <property type="entry name" value="L domain-like"/>
    <property type="match status" value="1"/>
</dbReference>
<proteinExistence type="predicted"/>
<dbReference type="GO" id="GO:0016020">
    <property type="term" value="C:membrane"/>
    <property type="evidence" value="ECO:0007669"/>
    <property type="project" value="UniProtKB-SubCell"/>
</dbReference>
<evidence type="ECO:0000256" key="4">
    <source>
        <dbReference type="ARBA" id="ARBA00023136"/>
    </source>
</evidence>
<evidence type="ECO:0000256" key="1">
    <source>
        <dbReference type="ARBA" id="ARBA00004370"/>
    </source>
</evidence>
<sequence>MPNTTLDEDKATLLKIWLAMGGDKITLTNNTEDVSKWKGITVENGRVTVIDSKMCNLSGVIPKEIGDLTSLIKINFYGNQLSGGIPKETGNLTNLSILWLSYNQLSGIIPKEMGNLRSMTDLSFSANKLEGEIPSELKNCKKMIELSFRDNLHTGEVP</sequence>
<dbReference type="FunFam" id="3.80.10.10:FF:000400">
    <property type="entry name" value="Nuclear pore complex protein NUP107"/>
    <property type="match status" value="1"/>
</dbReference>
<dbReference type="Pfam" id="PF00560">
    <property type="entry name" value="LRR_1"/>
    <property type="match status" value="3"/>
</dbReference>
<dbReference type="EMBL" id="BRXX01000564">
    <property type="protein sequence ID" value="GMH46905.1"/>
    <property type="molecule type" value="Genomic_DNA"/>
</dbReference>
<evidence type="ECO:0000313" key="6">
    <source>
        <dbReference type="Proteomes" id="UP001165160"/>
    </source>
</evidence>
<accession>A0A9W6ZAI7</accession>
<evidence type="ECO:0000313" key="5">
    <source>
        <dbReference type="EMBL" id="GMH46905.1"/>
    </source>
</evidence>